<gene>
    <name evidence="1" type="ORF">EDC30_107183</name>
</gene>
<dbReference type="InterPro" id="IPR036291">
    <property type="entry name" value="NAD(P)-bd_dom_sf"/>
</dbReference>
<sequence>MMNSQTFASPSNNAPKSAKRTVAIAGATGLVGREILRGLLADDSVVAIHALGRRPLSVRHPKLISQVVDFTALPALPPVDEVYLALGTTIKVAGSQVAFRAVDFDASLAVARAAGAR</sequence>
<reference evidence="1 2" key="1">
    <citation type="submission" date="2019-03" db="EMBL/GenBank/DDBJ databases">
        <title>Genomic Encyclopedia of Type Strains, Phase IV (KMG-IV): sequencing the most valuable type-strain genomes for metagenomic binning, comparative biology and taxonomic classification.</title>
        <authorList>
            <person name="Goeker M."/>
        </authorList>
    </citation>
    <scope>NUCLEOTIDE SEQUENCE [LARGE SCALE GENOMIC DNA]</scope>
    <source>
        <strain evidence="1 2">DSM 7445</strain>
    </source>
</reference>
<dbReference type="SUPFAM" id="SSF51735">
    <property type="entry name" value="NAD(P)-binding Rossmann-fold domains"/>
    <property type="match status" value="1"/>
</dbReference>
<protein>
    <submittedName>
        <fullName evidence="1">Uncharacterized protein</fullName>
    </submittedName>
</protein>
<dbReference type="AlphaFoldDB" id="A0A4R3HT46"/>
<proteinExistence type="predicted"/>
<dbReference type="PANTHER" id="PTHR14097:SF7">
    <property type="entry name" value="OXIDOREDUCTASE HTATIP2"/>
    <property type="match status" value="1"/>
</dbReference>
<name>A0A4R3HT46_PAULE</name>
<dbReference type="PANTHER" id="PTHR14097">
    <property type="entry name" value="OXIDOREDUCTASE HTATIP2"/>
    <property type="match status" value="1"/>
</dbReference>
<organism evidence="1 2">
    <name type="scientific">Paucimonas lemoignei</name>
    <name type="common">Pseudomonas lemoignei</name>
    <dbReference type="NCBI Taxonomy" id="29443"/>
    <lineage>
        <taxon>Bacteria</taxon>
        <taxon>Pseudomonadati</taxon>
        <taxon>Pseudomonadota</taxon>
        <taxon>Betaproteobacteria</taxon>
        <taxon>Burkholderiales</taxon>
        <taxon>Burkholderiaceae</taxon>
        <taxon>Paucimonas</taxon>
    </lineage>
</organism>
<dbReference type="Proteomes" id="UP000295382">
    <property type="component" value="Unassembled WGS sequence"/>
</dbReference>
<dbReference type="Gene3D" id="3.40.50.720">
    <property type="entry name" value="NAD(P)-binding Rossmann-like Domain"/>
    <property type="match status" value="1"/>
</dbReference>
<accession>A0A4R3HT46</accession>
<comment type="caution">
    <text evidence="1">The sequence shown here is derived from an EMBL/GenBank/DDBJ whole genome shotgun (WGS) entry which is preliminary data.</text>
</comment>
<evidence type="ECO:0000313" key="1">
    <source>
        <dbReference type="EMBL" id="TCS36366.1"/>
    </source>
</evidence>
<evidence type="ECO:0000313" key="2">
    <source>
        <dbReference type="Proteomes" id="UP000295382"/>
    </source>
</evidence>
<keyword evidence="2" id="KW-1185">Reference proteome</keyword>
<dbReference type="EMBL" id="SLZQ01000007">
    <property type="protein sequence ID" value="TCS36366.1"/>
    <property type="molecule type" value="Genomic_DNA"/>
</dbReference>